<protein>
    <submittedName>
        <fullName evidence="1">Uncharacterized protein</fullName>
    </submittedName>
</protein>
<dbReference type="EMBL" id="CP000967">
    <property type="protein sequence ID" value="ACD60999.1"/>
    <property type="molecule type" value="Genomic_DNA"/>
</dbReference>
<reference evidence="1 2" key="1">
    <citation type="journal article" date="2008" name="BMC Genomics">
        <title>Genome sequence and rapid evolution of the rice pathogen Xanthomonas oryzae pv. oryzae PXO99A.</title>
        <authorList>
            <person name="Salzberg S.L."/>
            <person name="Sommer D.D."/>
            <person name="Schatz M.C."/>
            <person name="Phillippy A.M."/>
            <person name="Rabinowicz P.D."/>
            <person name="Tsuge S."/>
            <person name="Furutani A."/>
            <person name="Ochiai H."/>
            <person name="Delcher A.L."/>
            <person name="Kelley D."/>
            <person name="Madupu R."/>
            <person name="Puiu D."/>
            <person name="Radune D."/>
            <person name="Shumway M."/>
            <person name="Trapnell C."/>
            <person name="Aparna G."/>
            <person name="Jha G."/>
            <person name="Pandey A."/>
            <person name="Patil P.B."/>
            <person name="Ishihara H."/>
            <person name="Meyer D.F."/>
            <person name="Szurek B."/>
            <person name="Verdier V."/>
            <person name="Koebnik R."/>
            <person name="Dow J.M."/>
            <person name="Ryan R.P."/>
            <person name="Hirata H."/>
            <person name="Tsuyumu S."/>
            <person name="Won Lee S."/>
            <person name="Seo Y.S."/>
            <person name="Sriariyanum M."/>
            <person name="Ronald P.C."/>
            <person name="Sonti R.V."/>
            <person name="Van Sluys M.A."/>
            <person name="Leach J.E."/>
            <person name="White F.F."/>
            <person name="Bogdanove A.J."/>
        </authorList>
    </citation>
    <scope>NUCLEOTIDE SEQUENCE [LARGE SCALE GENOMIC DNA]</scope>
    <source>
        <strain evidence="1 2">PXO99A</strain>
    </source>
</reference>
<proteinExistence type="predicted"/>
<evidence type="ECO:0000313" key="1">
    <source>
        <dbReference type="EMBL" id="ACD60999.1"/>
    </source>
</evidence>
<dbReference type="AlphaFoldDB" id="A0A0K0GQ07"/>
<evidence type="ECO:0000313" key="2">
    <source>
        <dbReference type="Proteomes" id="UP000001740"/>
    </source>
</evidence>
<organism evidence="1 2">
    <name type="scientific">Xanthomonas oryzae pv. oryzae (strain PXO99A)</name>
    <dbReference type="NCBI Taxonomy" id="360094"/>
    <lineage>
        <taxon>Bacteria</taxon>
        <taxon>Pseudomonadati</taxon>
        <taxon>Pseudomonadota</taxon>
        <taxon>Gammaproteobacteria</taxon>
        <taxon>Lysobacterales</taxon>
        <taxon>Lysobacteraceae</taxon>
        <taxon>Xanthomonas</taxon>
    </lineage>
</organism>
<sequence>MQTCRQSRETALCIASVPSPQQLFACRVAKCRGRCRASSALCKNAGTSFHLDA</sequence>
<name>A0A0K0GQ07_XANOP</name>
<dbReference type="KEGG" id="xop:PXO_02666"/>
<accession>A0A0K0GQ07</accession>
<dbReference type="Proteomes" id="UP000001740">
    <property type="component" value="Chromosome"/>
</dbReference>
<dbReference type="HOGENOM" id="CLU_3067654_0_0_6"/>
<gene>
    <name evidence="1" type="ordered locus">PXO_02666</name>
</gene>